<feature type="signal peptide" evidence="2">
    <location>
        <begin position="1"/>
        <end position="21"/>
    </location>
</feature>
<sequence length="675" mass="74773">MSTLLPRILLALVVAVTGLHAEEPLAEPLLKNGNFELGDEGWKLGKRFVIEQGGGRNGTRALFFERTDKADKAYASQEVRLVPGKKYRFSAWMRYIRPEGDSKGATLGVEFYENGKFIKATYAQGLVSAEDWKKVEGEVIVPDNANSARLMLQIRKEQLGKAWFEDVELTSAESLIQLNLISPAISTITPKNGVVRFNVYCEDPILRKRTDELTLRIEVLAGGKSLKTLTSPIRKLRAEADLSGLPPGEAEVKLTLTDPSINLALSEKTVPLTVAPADRPVPANACLIDAKGRAIVDGKPYLPVGLFIDNFSKEQLDRIGASPFNCLMPYHVMLGRMNKGQPHSIDTIRECLDYCHAKGLKILFGTHWVHEGIKHQMTDWMGAKGETAVITKVVESFKDHPSLLAWYLCDELPVSMKDRLEKRRTLVNRMDPFHPTWSIFYQTDDLPFYGGGQDVIGCDHYPVRFADNLHMKGVAKEMNAVDLTGLPAWMAPQAINNGIFEAKDAEDFKRFLDPTEDQMLSMSLYMAARGAKGFIFYAGNLLAATDEFFYSPNRNRIRNAPAPQTEADFARRWAELSRVAAVLRGLEPFLLADKPAPEVQVEIEKGEVIAREFRDAEGNVRLLIAGVGPGESQAVITTTAPMPLTSGNGKTVALGDNKYRFTGKDICSDILSGAK</sequence>
<feature type="domain" description="CBM-cenC" evidence="3">
    <location>
        <begin position="29"/>
        <end position="154"/>
    </location>
</feature>
<dbReference type="InterPro" id="IPR003305">
    <property type="entry name" value="CenC_carb-bd"/>
</dbReference>
<evidence type="ECO:0000259" key="3">
    <source>
        <dbReference type="Pfam" id="PF02018"/>
    </source>
</evidence>
<dbReference type="SUPFAM" id="SSF51445">
    <property type="entry name" value="(Trans)glycosidases"/>
    <property type="match status" value="1"/>
</dbReference>
<dbReference type="Gene3D" id="2.60.120.260">
    <property type="entry name" value="Galactose-binding domain-like"/>
    <property type="match status" value="1"/>
</dbReference>
<dbReference type="GO" id="GO:0016798">
    <property type="term" value="F:hydrolase activity, acting on glycosyl bonds"/>
    <property type="evidence" value="ECO:0007669"/>
    <property type="project" value="InterPro"/>
</dbReference>
<evidence type="ECO:0000256" key="2">
    <source>
        <dbReference type="SAM" id="SignalP"/>
    </source>
</evidence>
<name>A0A1B7WLW2_APHFL</name>
<accession>A0A1B7WLW2</accession>
<dbReference type="SUPFAM" id="SSF49785">
    <property type="entry name" value="Galactose-binding domain-like"/>
    <property type="match status" value="1"/>
</dbReference>
<dbReference type="EMBL" id="LJOW01000238">
    <property type="protein sequence ID" value="OBQ38104.1"/>
    <property type="molecule type" value="Genomic_DNA"/>
</dbReference>
<organism evidence="4 5">
    <name type="scientific">Aphanizomenon flos-aquae WA102</name>
    <dbReference type="NCBI Taxonomy" id="1710896"/>
    <lineage>
        <taxon>Bacteria</taxon>
        <taxon>Bacillati</taxon>
        <taxon>Cyanobacteriota</taxon>
        <taxon>Cyanophyceae</taxon>
        <taxon>Nostocales</taxon>
        <taxon>Aphanizomenonaceae</taxon>
        <taxon>Aphanizomenon</taxon>
    </lineage>
</organism>
<evidence type="ECO:0000256" key="1">
    <source>
        <dbReference type="ARBA" id="ARBA00022801"/>
    </source>
</evidence>
<dbReference type="Pfam" id="PF02018">
    <property type="entry name" value="CBM_4_9"/>
    <property type="match status" value="1"/>
</dbReference>
<dbReference type="InterPro" id="IPR017853">
    <property type="entry name" value="GH"/>
</dbReference>
<gene>
    <name evidence="4" type="ORF">AN484_24520</name>
</gene>
<proteinExistence type="predicted"/>
<protein>
    <recommendedName>
        <fullName evidence="3">CBM-cenC domain-containing protein</fullName>
    </recommendedName>
</protein>
<keyword evidence="2" id="KW-0732">Signal</keyword>
<dbReference type="AlphaFoldDB" id="A0A1B7WLW2"/>
<evidence type="ECO:0000313" key="4">
    <source>
        <dbReference type="EMBL" id="OBQ38104.1"/>
    </source>
</evidence>
<reference evidence="4 5" key="1">
    <citation type="submission" date="2015-09" db="EMBL/GenBank/DDBJ databases">
        <title>Aphanizomenon flos-aquae WA102.</title>
        <authorList>
            <person name="Driscoll C."/>
        </authorList>
    </citation>
    <scope>NUCLEOTIDE SEQUENCE [LARGE SCALE GENOMIC DNA]</scope>
    <source>
        <strain evidence="4">WA102</strain>
    </source>
</reference>
<dbReference type="InterPro" id="IPR008979">
    <property type="entry name" value="Galactose-bd-like_sf"/>
</dbReference>
<feature type="chain" id="PRO_5008600205" description="CBM-cenC domain-containing protein" evidence="2">
    <location>
        <begin position="22"/>
        <end position="675"/>
    </location>
</feature>
<evidence type="ECO:0000313" key="5">
    <source>
        <dbReference type="Proteomes" id="UP000092093"/>
    </source>
</evidence>
<keyword evidence="1" id="KW-0378">Hydrolase</keyword>
<dbReference type="Proteomes" id="UP000092093">
    <property type="component" value="Unassembled WGS sequence"/>
</dbReference>
<dbReference type="Gene3D" id="3.20.20.80">
    <property type="entry name" value="Glycosidases"/>
    <property type="match status" value="1"/>
</dbReference>
<comment type="caution">
    <text evidence="4">The sequence shown here is derived from an EMBL/GenBank/DDBJ whole genome shotgun (WGS) entry which is preliminary data.</text>
</comment>